<dbReference type="InterPro" id="IPR011055">
    <property type="entry name" value="Dup_hybrid_motif"/>
</dbReference>
<protein>
    <submittedName>
        <fullName evidence="4">Peptidoglycan DD-metalloendopeptidase family protein</fullName>
    </submittedName>
</protein>
<feature type="chain" id="PRO_5032425622" evidence="2">
    <location>
        <begin position="24"/>
        <end position="387"/>
    </location>
</feature>
<sequence>MTRVRRRLVGLSGLLLLGATDIAADQRRLAEARAGAATAQARARGLEQRAGAERDAAAAAEAKARAMAARVAATEAEVRAARARVALVAGLLERQRDRLAQEQAPLAHLLAAMQDMAARPPIAAVAQPGTVADLAHVRAVFSTIAPVIAERSASIRRELAATRRVQAQAAVAAQALSATSAKLESQRQTLARLEALHRGRADQLGQSAIDESNRALALGEAARDIVDRMAERGTAQATAGELVRLAGPVARPLAPGVKGPEIAAGTYRLPVRGRVAGGFGEISDAGVRARGITLATAPSATVVAPAAGTVRYAAPFRGYGGIVILDHGEGWTSLVTGLGGIAVHSGERVETGAVLGRAGGGRGGAAPRVTVELRRDGRPMDIAALLG</sequence>
<evidence type="ECO:0000313" key="4">
    <source>
        <dbReference type="EMBL" id="QPT08863.1"/>
    </source>
</evidence>
<evidence type="ECO:0000313" key="5">
    <source>
        <dbReference type="Proteomes" id="UP000594836"/>
    </source>
</evidence>
<reference evidence="4 5" key="1">
    <citation type="submission" date="2020-12" db="EMBL/GenBank/DDBJ databases">
        <title>FDA dAtabase for Regulatory Grade micrObial Sequences (FDA-ARGOS): Supporting development and validation of Infectious Disease Dx tests.</title>
        <authorList>
            <person name="Sproer C."/>
            <person name="Gronow S."/>
            <person name="Severitt S."/>
            <person name="Schroder I."/>
            <person name="Tallon L."/>
            <person name="Sadzewicz L."/>
            <person name="Zhao X."/>
            <person name="Boylan J."/>
            <person name="Ott S."/>
            <person name="Bowen H."/>
            <person name="Vavikolanu K."/>
            <person name="Mehta A."/>
            <person name="Aluvathingal J."/>
            <person name="Nadendla S."/>
            <person name="Lowell S."/>
            <person name="Myers T."/>
            <person name="Yan Y."/>
            <person name="Sichtig H."/>
        </authorList>
    </citation>
    <scope>NUCLEOTIDE SEQUENCE [LARGE SCALE GENOMIC DNA]</scope>
    <source>
        <strain evidence="4 5">FDAARGOS_881</strain>
    </source>
</reference>
<dbReference type="PANTHER" id="PTHR21666">
    <property type="entry name" value="PEPTIDASE-RELATED"/>
    <property type="match status" value="1"/>
</dbReference>
<feature type="signal peptide" evidence="2">
    <location>
        <begin position="1"/>
        <end position="23"/>
    </location>
</feature>
<dbReference type="OrthoDB" id="9809144at2"/>
<keyword evidence="1" id="KW-0175">Coiled coil</keyword>
<dbReference type="SUPFAM" id="SSF51261">
    <property type="entry name" value="Duplicated hybrid motif"/>
    <property type="match status" value="1"/>
</dbReference>
<dbReference type="RefSeq" id="WP_082132037.1">
    <property type="nucleotide sequence ID" value="NZ_JBIRGZ010000004.1"/>
</dbReference>
<gene>
    <name evidence="4" type="ORF">I6G38_00535</name>
</gene>
<evidence type="ECO:0000259" key="3">
    <source>
        <dbReference type="Pfam" id="PF01551"/>
    </source>
</evidence>
<organism evidence="4 5">
    <name type="scientific">Sphingomonas paucimobilis</name>
    <name type="common">Pseudomonas paucimobilis</name>
    <dbReference type="NCBI Taxonomy" id="13689"/>
    <lineage>
        <taxon>Bacteria</taxon>
        <taxon>Pseudomonadati</taxon>
        <taxon>Pseudomonadota</taxon>
        <taxon>Alphaproteobacteria</taxon>
        <taxon>Sphingomonadales</taxon>
        <taxon>Sphingomonadaceae</taxon>
        <taxon>Sphingomonas</taxon>
    </lineage>
</organism>
<evidence type="ECO:0000256" key="2">
    <source>
        <dbReference type="SAM" id="SignalP"/>
    </source>
</evidence>
<dbReference type="InterPro" id="IPR050570">
    <property type="entry name" value="Cell_wall_metabolism_enzyme"/>
</dbReference>
<dbReference type="Gene3D" id="2.70.70.10">
    <property type="entry name" value="Glucose Permease (Domain IIA)"/>
    <property type="match status" value="1"/>
</dbReference>
<name>A0A7T3E574_SPHPI</name>
<dbReference type="Proteomes" id="UP000594836">
    <property type="component" value="Chromosome"/>
</dbReference>
<proteinExistence type="predicted"/>
<dbReference type="EMBL" id="CP065713">
    <property type="protein sequence ID" value="QPT08863.1"/>
    <property type="molecule type" value="Genomic_DNA"/>
</dbReference>
<dbReference type="AlphaFoldDB" id="A0A7T3E574"/>
<accession>A0A7T3E574</accession>
<dbReference type="Pfam" id="PF01551">
    <property type="entry name" value="Peptidase_M23"/>
    <property type="match status" value="1"/>
</dbReference>
<evidence type="ECO:0000256" key="1">
    <source>
        <dbReference type="SAM" id="Coils"/>
    </source>
</evidence>
<keyword evidence="2" id="KW-0732">Signal</keyword>
<feature type="coiled-coil region" evidence="1">
    <location>
        <begin position="29"/>
        <end position="77"/>
    </location>
</feature>
<dbReference type="InterPro" id="IPR016047">
    <property type="entry name" value="M23ase_b-sheet_dom"/>
</dbReference>
<feature type="domain" description="M23ase beta-sheet core" evidence="3">
    <location>
        <begin position="290"/>
        <end position="381"/>
    </location>
</feature>
<dbReference type="CDD" id="cd12797">
    <property type="entry name" value="M23_peptidase"/>
    <property type="match status" value="1"/>
</dbReference>
<dbReference type="GO" id="GO:0004222">
    <property type="term" value="F:metalloendopeptidase activity"/>
    <property type="evidence" value="ECO:0007669"/>
    <property type="project" value="TreeGrafter"/>
</dbReference>
<dbReference type="PANTHER" id="PTHR21666:SF270">
    <property type="entry name" value="MUREIN HYDROLASE ACTIVATOR ENVC"/>
    <property type="match status" value="1"/>
</dbReference>